<reference evidence="4 7" key="2">
    <citation type="submission" date="2020-04" db="EMBL/GenBank/DDBJ databases">
        <title>Whole genome sequencing of clinical and environmental type strains of Ochrobactrum.</title>
        <authorList>
            <person name="Dharne M."/>
        </authorList>
    </citation>
    <scope>NUCLEOTIDE SEQUENCE [LARGE SCALE GENOMIC DNA]</scope>
    <source>
        <strain evidence="4 7">DSM 13340</strain>
    </source>
</reference>
<organism evidence="3 6">
    <name type="scientific">Brucella tritici</name>
    <dbReference type="NCBI Taxonomy" id="94626"/>
    <lineage>
        <taxon>Bacteria</taxon>
        <taxon>Pseudomonadati</taxon>
        <taxon>Pseudomonadota</taxon>
        <taxon>Alphaproteobacteria</taxon>
        <taxon>Hyphomicrobiales</taxon>
        <taxon>Brucellaceae</taxon>
        <taxon>Brucella/Ochrobactrum group</taxon>
        <taxon>Brucella</taxon>
    </lineage>
</organism>
<feature type="chain" id="PRO_5044644390" description="Beta/gamma crystallin 'Greek key' domain-containing protein" evidence="1">
    <location>
        <begin position="24"/>
        <end position="112"/>
    </location>
</feature>
<protein>
    <recommendedName>
        <fullName evidence="8">Beta/gamma crystallin 'Greek key' domain-containing protein</fullName>
    </recommendedName>
</protein>
<reference evidence="5 6" key="1">
    <citation type="submission" date="2019-09" db="EMBL/GenBank/DDBJ databases">
        <title>Taxonomic organization of the family Brucellaceae based on a phylogenomic approach.</title>
        <authorList>
            <person name="Leclercq S."/>
            <person name="Cloeckaert A."/>
            <person name="Zygmunt M.S."/>
        </authorList>
    </citation>
    <scope>NUCLEOTIDE SEQUENCE [LARGE SCALE GENOMIC DNA]</scope>
    <source>
        <strain evidence="2 5">LMG 18957</strain>
        <strain evidence="3 6">WS1830</strain>
    </source>
</reference>
<dbReference type="Proteomes" id="UP000558475">
    <property type="component" value="Unassembled WGS sequence"/>
</dbReference>
<keyword evidence="5" id="KW-1185">Reference proteome</keyword>
<evidence type="ECO:0000313" key="7">
    <source>
        <dbReference type="Proteomes" id="UP000558475"/>
    </source>
</evidence>
<evidence type="ECO:0000313" key="6">
    <source>
        <dbReference type="Proteomes" id="UP000481643"/>
    </source>
</evidence>
<dbReference type="AlphaFoldDB" id="A0A6L3YAG3"/>
<proteinExistence type="predicted"/>
<accession>A0A6L3YAG3</accession>
<dbReference type="EMBL" id="WBWA01000047">
    <property type="protein sequence ID" value="KAB2661597.1"/>
    <property type="molecule type" value="Genomic_DNA"/>
</dbReference>
<dbReference type="Proteomes" id="UP000481643">
    <property type="component" value="Unassembled WGS sequence"/>
</dbReference>
<evidence type="ECO:0000313" key="4">
    <source>
        <dbReference type="EMBL" id="NKW11046.1"/>
    </source>
</evidence>
<dbReference type="RefSeq" id="WP_151653773.1">
    <property type="nucleotide sequence ID" value="NZ_WBVX01000042.1"/>
</dbReference>
<name>A0A6L3YAG3_9HYPH</name>
<evidence type="ECO:0000313" key="5">
    <source>
        <dbReference type="Proteomes" id="UP000430843"/>
    </source>
</evidence>
<dbReference type="EMBL" id="WBVX01000042">
    <property type="protein sequence ID" value="KAB2677226.1"/>
    <property type="molecule type" value="Genomic_DNA"/>
</dbReference>
<feature type="signal peptide" evidence="1">
    <location>
        <begin position="1"/>
        <end position="23"/>
    </location>
</feature>
<dbReference type="EMBL" id="JAAXZB010000003">
    <property type="protein sequence ID" value="NKW11046.1"/>
    <property type="molecule type" value="Genomic_DNA"/>
</dbReference>
<gene>
    <name evidence="2" type="ORF">F9K91_24675</name>
    <name evidence="3" type="ORF">F9L08_25650</name>
    <name evidence="4" type="ORF">HGG76_24905</name>
</gene>
<evidence type="ECO:0000313" key="3">
    <source>
        <dbReference type="EMBL" id="KAB2677226.1"/>
    </source>
</evidence>
<sequence length="112" mass="12610">MNRQLLGLSLFFIGSQMACPAVAADRLFAQATETDDELKQLFNQTGDICLHSISHDVQIVVACASMRIYGVALNERDWCYGHRDEPNAQMDWHRCDASSERFSLDKLVDVGM</sequence>
<evidence type="ECO:0000256" key="1">
    <source>
        <dbReference type="SAM" id="SignalP"/>
    </source>
</evidence>
<dbReference type="Proteomes" id="UP000430843">
    <property type="component" value="Unassembled WGS sequence"/>
</dbReference>
<evidence type="ECO:0008006" key="8">
    <source>
        <dbReference type="Google" id="ProtNLM"/>
    </source>
</evidence>
<evidence type="ECO:0000313" key="2">
    <source>
        <dbReference type="EMBL" id="KAB2661597.1"/>
    </source>
</evidence>
<comment type="caution">
    <text evidence="3">The sequence shown here is derived from an EMBL/GenBank/DDBJ whole genome shotgun (WGS) entry which is preliminary data.</text>
</comment>
<keyword evidence="1" id="KW-0732">Signal</keyword>